<accession>A0A3B6HP60</accession>
<reference evidence="3" key="1">
    <citation type="submission" date="2018-08" db="EMBL/GenBank/DDBJ databases">
        <authorList>
            <person name="Rossello M."/>
        </authorList>
    </citation>
    <scope>NUCLEOTIDE SEQUENCE [LARGE SCALE GENOMIC DNA]</scope>
    <source>
        <strain evidence="3">cv. Chinese Spring</strain>
    </source>
</reference>
<dbReference type="SMR" id="A0A3B6HP60"/>
<feature type="region of interest" description="Disordered" evidence="2">
    <location>
        <begin position="259"/>
        <end position="281"/>
    </location>
</feature>
<dbReference type="PANTHER" id="PTHR31559:SF0">
    <property type="entry name" value="PYRIDOXAL 5'-PHOSPHATE SYNTHASE SUBUNIT SNO1-RELATED"/>
    <property type="match status" value="1"/>
</dbReference>
<dbReference type="GO" id="GO:1903600">
    <property type="term" value="C:glutaminase complex"/>
    <property type="evidence" value="ECO:0000318"/>
    <property type="project" value="GO_Central"/>
</dbReference>
<proteinExistence type="predicted"/>
<sequence length="281" mass="30072">MAVVGVLALQGSYNEHMSGTPNLLLAFLARAGDVFSRDSVGFCLGSAEEDRGEGGGGAQAGAAAGPRLAHHPRRREHHHGQARQLPQPVSCTSRVCRCRKACVGNLCWAHFPCKQGGQKLGGQELVGGLDCTVHRNFFGSQLQSFETELSVPMLADKEGGSNTCRGVFIRAPAILEVGSDVEILAECPVPSGRPSITIPSAEGVEEEVYSKDRVIVAVRQGSILATAFHPELTSDCRWHRFFLDMDKESHPKAFSALSLSSSSRGSEGGSKTKPFDLPIFE</sequence>
<keyword evidence="1" id="KW-0315">Glutamine amidotransferase</keyword>
<dbReference type="Gramene" id="TraesCS4A03G0021700.1">
    <property type="protein sequence ID" value="TraesCS4A03G0021700.1.CDS"/>
    <property type="gene ID" value="TraesCS4A03G0021700"/>
</dbReference>
<dbReference type="Gene3D" id="3.40.50.880">
    <property type="match status" value="1"/>
</dbReference>
<name>A0A3B6HP60_WHEAT</name>
<organism evidence="3">
    <name type="scientific">Triticum aestivum</name>
    <name type="common">Wheat</name>
    <dbReference type="NCBI Taxonomy" id="4565"/>
    <lineage>
        <taxon>Eukaryota</taxon>
        <taxon>Viridiplantae</taxon>
        <taxon>Streptophyta</taxon>
        <taxon>Embryophyta</taxon>
        <taxon>Tracheophyta</taxon>
        <taxon>Spermatophyta</taxon>
        <taxon>Magnoliopsida</taxon>
        <taxon>Liliopsida</taxon>
        <taxon>Poales</taxon>
        <taxon>Poaceae</taxon>
        <taxon>BOP clade</taxon>
        <taxon>Pooideae</taxon>
        <taxon>Triticodae</taxon>
        <taxon>Triticeae</taxon>
        <taxon>Triticinae</taxon>
        <taxon>Triticum</taxon>
    </lineage>
</organism>
<dbReference type="InterPro" id="IPR029062">
    <property type="entry name" value="Class_I_gatase-like"/>
</dbReference>
<keyword evidence="4" id="KW-1185">Reference proteome</keyword>
<evidence type="ECO:0000313" key="4">
    <source>
        <dbReference type="Proteomes" id="UP000019116"/>
    </source>
</evidence>
<dbReference type="Gramene" id="TraesCS4A02G013200.2">
    <property type="protein sequence ID" value="TraesCS4A02G013200.2"/>
    <property type="gene ID" value="TraesCS4A02G013200"/>
</dbReference>
<dbReference type="GO" id="GO:0005829">
    <property type="term" value="C:cytosol"/>
    <property type="evidence" value="ECO:0000318"/>
    <property type="project" value="GO_Central"/>
</dbReference>
<dbReference type="Pfam" id="PF01174">
    <property type="entry name" value="SNO"/>
    <property type="match status" value="1"/>
</dbReference>
<dbReference type="EnsemblPlants" id="TraesCS4A02G013200.2">
    <property type="protein sequence ID" value="TraesCS4A02G013200.2"/>
    <property type="gene ID" value="TraesCS4A02G013200"/>
</dbReference>
<dbReference type="PROSITE" id="PS51130">
    <property type="entry name" value="PDXT_SNO_2"/>
    <property type="match status" value="1"/>
</dbReference>
<evidence type="ECO:0000256" key="2">
    <source>
        <dbReference type="SAM" id="MobiDB-lite"/>
    </source>
</evidence>
<dbReference type="AlphaFoldDB" id="A0A3B6HP60"/>
<dbReference type="InterPro" id="IPR002161">
    <property type="entry name" value="PdxT/SNO"/>
</dbReference>
<dbReference type="GO" id="GO:0008614">
    <property type="term" value="P:pyridoxine metabolic process"/>
    <property type="evidence" value="ECO:0000318"/>
    <property type="project" value="GO_Central"/>
</dbReference>
<dbReference type="Gramene" id="TraesPARA_EIv1.0_1303880.2">
    <property type="protein sequence ID" value="TraesPARA_EIv1.0_1303880.2.CDS"/>
    <property type="gene ID" value="TraesPARA_EIv1.0_1303880"/>
</dbReference>
<protein>
    <recommendedName>
        <fullName evidence="5">Glutaminase</fullName>
    </recommendedName>
</protein>
<feature type="compositionally biased region" description="Basic residues" evidence="2">
    <location>
        <begin position="68"/>
        <end position="81"/>
    </location>
</feature>
<gene>
    <name evidence="3" type="primary">LOC123084744</name>
</gene>
<dbReference type="GO" id="GO:0004359">
    <property type="term" value="F:glutaminase activity"/>
    <property type="evidence" value="ECO:0007669"/>
    <property type="project" value="InterPro"/>
</dbReference>
<dbReference type="STRING" id="4565.A0A3B6HP60"/>
<dbReference type="SUPFAM" id="SSF52317">
    <property type="entry name" value="Class I glutamine amidotransferase-like"/>
    <property type="match status" value="1"/>
</dbReference>
<reference evidence="3" key="2">
    <citation type="submission" date="2018-10" db="UniProtKB">
        <authorList>
            <consortium name="EnsemblPlants"/>
        </authorList>
    </citation>
    <scope>IDENTIFICATION</scope>
</reference>
<evidence type="ECO:0000313" key="3">
    <source>
        <dbReference type="EnsemblPlants" id="TraesCS4A02G013200.2"/>
    </source>
</evidence>
<dbReference type="Proteomes" id="UP000019116">
    <property type="component" value="Chromosome 4A"/>
</dbReference>
<dbReference type="PANTHER" id="PTHR31559">
    <property type="entry name" value="PYRIDOXAL 5'-PHOSPHATE SYNTHASE SUBUNIT SNO"/>
    <property type="match status" value="1"/>
</dbReference>
<dbReference type="GO" id="GO:0042823">
    <property type="term" value="P:pyridoxal phosphate biosynthetic process"/>
    <property type="evidence" value="ECO:0000318"/>
    <property type="project" value="GO_Central"/>
</dbReference>
<feature type="region of interest" description="Disordered" evidence="2">
    <location>
        <begin position="49"/>
        <end position="84"/>
    </location>
</feature>
<evidence type="ECO:0008006" key="5">
    <source>
        <dbReference type="Google" id="ProtNLM"/>
    </source>
</evidence>
<evidence type="ECO:0000256" key="1">
    <source>
        <dbReference type="ARBA" id="ARBA00022962"/>
    </source>
</evidence>